<evidence type="ECO:0000313" key="2">
    <source>
        <dbReference type="EMBL" id="QGZ99528.1"/>
    </source>
</evidence>
<dbReference type="Proteomes" id="UP000430508">
    <property type="component" value="Chromosome"/>
</dbReference>
<dbReference type="Gene3D" id="2.40.10.170">
    <property type="match status" value="1"/>
</dbReference>
<evidence type="ECO:0000259" key="1">
    <source>
        <dbReference type="Pfam" id="PF02559"/>
    </source>
</evidence>
<accession>A0A857DG51</accession>
<dbReference type="EMBL" id="CP046996">
    <property type="protein sequence ID" value="QGZ99528.1"/>
    <property type="molecule type" value="Genomic_DNA"/>
</dbReference>
<name>A0A857DG51_9FIRM</name>
<protein>
    <recommendedName>
        <fullName evidence="1">CarD-like/TRCF RNAP-interacting domain-containing protein</fullName>
    </recommendedName>
</protein>
<organism evidence="2 3">
    <name type="scientific">Dehalobacter restrictus</name>
    <dbReference type="NCBI Taxonomy" id="55583"/>
    <lineage>
        <taxon>Bacteria</taxon>
        <taxon>Bacillati</taxon>
        <taxon>Bacillota</taxon>
        <taxon>Clostridia</taxon>
        <taxon>Eubacteriales</taxon>
        <taxon>Desulfitobacteriaceae</taxon>
        <taxon>Dehalobacter</taxon>
    </lineage>
</organism>
<dbReference type="AlphaFoldDB" id="A0A857DG51"/>
<feature type="domain" description="CarD-like/TRCF RNAP-interacting" evidence="1">
    <location>
        <begin position="2"/>
        <end position="60"/>
    </location>
</feature>
<evidence type="ECO:0000313" key="3">
    <source>
        <dbReference type="Proteomes" id="UP000430508"/>
    </source>
</evidence>
<dbReference type="InterPro" id="IPR003711">
    <property type="entry name" value="CarD-like/TRCF_RID"/>
</dbReference>
<sequence length="167" mass="19470">MYKINDLIVYGKTGVCKIMDVTIPKDNSFERDQLYYVLQPLYENSVVYTLVNTNVFMRPIISAEEAERLIDMIPKIQAEPYYNDRMQELTQHYEAAIKAYNCADLIELVMSIYAKKQIVKQQNHKFGQIDQKFMKQAEELLFGEISVALGIPLDKVQKYIASRVEEQ</sequence>
<dbReference type="Pfam" id="PF02559">
    <property type="entry name" value="CarD_TRCF_RID"/>
    <property type="match status" value="1"/>
</dbReference>
<dbReference type="Gene3D" id="1.20.58.1290">
    <property type="entry name" value="CarD-like, C-terminal domain"/>
    <property type="match status" value="1"/>
</dbReference>
<reference evidence="2 3" key="1">
    <citation type="submission" date="2019-12" db="EMBL/GenBank/DDBJ databases">
        <title>Sequence classification of anaerobic respiratory reductive dehalogenases: First we see many, then we see few.</title>
        <authorList>
            <person name="Molenda O."/>
            <person name="Puentes Jacome L.A."/>
            <person name="Cao X."/>
            <person name="Nesbo C.L."/>
            <person name="Tang S."/>
            <person name="Morson N."/>
            <person name="Patron J."/>
            <person name="Lomheim L."/>
            <person name="Wishart D.S."/>
            <person name="Edwards E.A."/>
        </authorList>
    </citation>
    <scope>NUCLEOTIDE SEQUENCE [LARGE SCALE GENOMIC DNA]</scope>
    <source>
        <strain evidence="2 3">12DCA</strain>
    </source>
</reference>
<dbReference type="RefSeq" id="WP_025205105.1">
    <property type="nucleotide sequence ID" value="NZ_CP046996.1"/>
</dbReference>
<proteinExistence type="predicted"/>
<dbReference type="InterPro" id="IPR042215">
    <property type="entry name" value="CarD-like_C"/>
</dbReference>
<gene>
    <name evidence="2" type="ORF">GQ588_02105</name>
</gene>